<sequence length="104" mass="11660">MQAIVDRHPPPTLQITATGTNLDILRRTGDFLSKFAHSLGLRFRFFPLLLPTNVIAAVVIKPIEDVKMISVMVGLLSSREDDGVYMVLVRRDREPDSTTVRALK</sequence>
<proteinExistence type="predicted"/>
<reference evidence="2" key="1">
    <citation type="journal article" date="2022" name="Mol. Ecol. Resour.">
        <title>The genomes of chicory, endive, great burdock and yacon provide insights into Asteraceae palaeo-polyploidization history and plant inulin production.</title>
        <authorList>
            <person name="Fan W."/>
            <person name="Wang S."/>
            <person name="Wang H."/>
            <person name="Wang A."/>
            <person name="Jiang F."/>
            <person name="Liu H."/>
            <person name="Zhao H."/>
            <person name="Xu D."/>
            <person name="Zhang Y."/>
        </authorList>
    </citation>
    <scope>NUCLEOTIDE SEQUENCE [LARGE SCALE GENOMIC DNA]</scope>
    <source>
        <strain evidence="2">cv. Niubang</strain>
    </source>
</reference>
<accession>A0ACB9A229</accession>
<keyword evidence="2" id="KW-1185">Reference proteome</keyword>
<gene>
    <name evidence="1" type="ORF">L6452_28183</name>
</gene>
<evidence type="ECO:0000313" key="2">
    <source>
        <dbReference type="Proteomes" id="UP001055879"/>
    </source>
</evidence>
<dbReference type="EMBL" id="CM042055">
    <property type="protein sequence ID" value="KAI3702445.1"/>
    <property type="molecule type" value="Genomic_DNA"/>
</dbReference>
<evidence type="ECO:0000313" key="1">
    <source>
        <dbReference type="EMBL" id="KAI3702445.1"/>
    </source>
</evidence>
<name>A0ACB9A229_ARCLA</name>
<protein>
    <submittedName>
        <fullName evidence="1">Uncharacterized protein</fullName>
    </submittedName>
</protein>
<comment type="caution">
    <text evidence="1">The sequence shown here is derived from an EMBL/GenBank/DDBJ whole genome shotgun (WGS) entry which is preliminary data.</text>
</comment>
<reference evidence="1 2" key="2">
    <citation type="journal article" date="2022" name="Mol. Ecol. Resour.">
        <title>The genomes of chicory, endive, great burdock and yacon provide insights into Asteraceae paleo-polyploidization history and plant inulin production.</title>
        <authorList>
            <person name="Fan W."/>
            <person name="Wang S."/>
            <person name="Wang H."/>
            <person name="Wang A."/>
            <person name="Jiang F."/>
            <person name="Liu H."/>
            <person name="Zhao H."/>
            <person name="Xu D."/>
            <person name="Zhang Y."/>
        </authorList>
    </citation>
    <scope>NUCLEOTIDE SEQUENCE [LARGE SCALE GENOMIC DNA]</scope>
    <source>
        <strain evidence="2">cv. Niubang</strain>
    </source>
</reference>
<dbReference type="Proteomes" id="UP001055879">
    <property type="component" value="Linkage Group LG09"/>
</dbReference>
<organism evidence="1 2">
    <name type="scientific">Arctium lappa</name>
    <name type="common">Greater burdock</name>
    <name type="synonym">Lappa major</name>
    <dbReference type="NCBI Taxonomy" id="4217"/>
    <lineage>
        <taxon>Eukaryota</taxon>
        <taxon>Viridiplantae</taxon>
        <taxon>Streptophyta</taxon>
        <taxon>Embryophyta</taxon>
        <taxon>Tracheophyta</taxon>
        <taxon>Spermatophyta</taxon>
        <taxon>Magnoliopsida</taxon>
        <taxon>eudicotyledons</taxon>
        <taxon>Gunneridae</taxon>
        <taxon>Pentapetalae</taxon>
        <taxon>asterids</taxon>
        <taxon>campanulids</taxon>
        <taxon>Asterales</taxon>
        <taxon>Asteraceae</taxon>
        <taxon>Carduoideae</taxon>
        <taxon>Cardueae</taxon>
        <taxon>Arctiinae</taxon>
        <taxon>Arctium</taxon>
    </lineage>
</organism>